<keyword evidence="1" id="KW-0812">Transmembrane</keyword>
<name>A0ABY2E2K8_9MICO</name>
<dbReference type="EMBL" id="SMNA01000007">
    <property type="protein sequence ID" value="TDE91737.1"/>
    <property type="molecule type" value="Genomic_DNA"/>
</dbReference>
<proteinExistence type="predicted"/>
<keyword evidence="4" id="KW-1185">Reference proteome</keyword>
<keyword evidence="1" id="KW-0472">Membrane</keyword>
<dbReference type="PROSITE" id="PS50146">
    <property type="entry name" value="DAGK"/>
    <property type="match status" value="1"/>
</dbReference>
<feature type="transmembrane region" description="Helical" evidence="1">
    <location>
        <begin position="6"/>
        <end position="26"/>
    </location>
</feature>
<keyword evidence="3" id="KW-0808">Transferase</keyword>
<dbReference type="InterPro" id="IPR001206">
    <property type="entry name" value="Diacylglycerol_kinase_cat_dom"/>
</dbReference>
<dbReference type="InterPro" id="IPR004363">
    <property type="entry name" value="Methylgl_synth"/>
</dbReference>
<protein>
    <submittedName>
        <fullName evidence="3">Diacylglycerol kinase</fullName>
    </submittedName>
</protein>
<dbReference type="PANTHER" id="PTHR30492">
    <property type="entry name" value="METHYLGLYOXAL SYNTHASE"/>
    <property type="match status" value="1"/>
</dbReference>
<dbReference type="InterPro" id="IPR017438">
    <property type="entry name" value="ATP-NAD_kinase_N"/>
</dbReference>
<dbReference type="PANTHER" id="PTHR30492:SF0">
    <property type="entry name" value="METHYLGLYOXAL SYNTHASE"/>
    <property type="match status" value="1"/>
</dbReference>
<dbReference type="InterPro" id="IPR016064">
    <property type="entry name" value="NAD/diacylglycerol_kinase_sf"/>
</dbReference>
<dbReference type="Gene3D" id="2.60.200.40">
    <property type="match status" value="1"/>
</dbReference>
<evidence type="ECO:0000259" key="2">
    <source>
        <dbReference type="PROSITE" id="PS50146"/>
    </source>
</evidence>
<dbReference type="Pfam" id="PF19279">
    <property type="entry name" value="YegS_C"/>
    <property type="match status" value="1"/>
</dbReference>
<evidence type="ECO:0000256" key="1">
    <source>
        <dbReference type="SAM" id="Phobius"/>
    </source>
</evidence>
<dbReference type="Pfam" id="PF00781">
    <property type="entry name" value="DAGK_cat"/>
    <property type="match status" value="1"/>
</dbReference>
<accession>A0ABY2E2K8</accession>
<dbReference type="Proteomes" id="UP000504882">
    <property type="component" value="Unassembled WGS sequence"/>
</dbReference>
<dbReference type="SUPFAM" id="SSF111331">
    <property type="entry name" value="NAD kinase/diacylglycerol kinase-like"/>
    <property type="match status" value="1"/>
</dbReference>
<feature type="domain" description="DAGKc" evidence="2">
    <location>
        <begin position="52"/>
        <end position="181"/>
    </location>
</feature>
<keyword evidence="1" id="KW-1133">Transmembrane helix</keyword>
<reference evidence="3 4" key="1">
    <citation type="submission" date="2019-03" db="EMBL/GenBank/DDBJ databases">
        <title>Genomic features of bacteria from cold environments.</title>
        <authorList>
            <person name="Shen L."/>
        </authorList>
    </citation>
    <scope>NUCLEOTIDE SEQUENCE [LARGE SCALE GENOMIC DNA]</scope>
    <source>
        <strain evidence="4">T3246-1</strain>
    </source>
</reference>
<dbReference type="InterPro" id="IPR045540">
    <property type="entry name" value="YegS/DAGK_C"/>
</dbReference>
<dbReference type="GO" id="GO:0016301">
    <property type="term" value="F:kinase activity"/>
    <property type="evidence" value="ECO:0007669"/>
    <property type="project" value="UniProtKB-KW"/>
</dbReference>
<gene>
    <name evidence="3" type="ORF">EXU48_15310</name>
</gene>
<organism evidence="3 4">
    <name type="scientific">Occultella glacieicola</name>
    <dbReference type="NCBI Taxonomy" id="2518684"/>
    <lineage>
        <taxon>Bacteria</taxon>
        <taxon>Bacillati</taxon>
        <taxon>Actinomycetota</taxon>
        <taxon>Actinomycetes</taxon>
        <taxon>Micrococcales</taxon>
        <taxon>Ruaniaceae</taxon>
        <taxon>Occultella</taxon>
    </lineage>
</organism>
<evidence type="ECO:0000313" key="4">
    <source>
        <dbReference type="Proteomes" id="UP000504882"/>
    </source>
</evidence>
<dbReference type="Gene3D" id="3.40.50.10330">
    <property type="entry name" value="Probable inorganic polyphosphate/atp-NAD kinase, domain 1"/>
    <property type="match status" value="1"/>
</dbReference>
<keyword evidence="3" id="KW-0418">Kinase</keyword>
<sequence length="390" mass="41179">MTWEQAVSVVALVLALVAVVVGLVLLRRISERNQRVPSLGAGTVEAADPTVPTGPPAFVVNPIKASDPRRLRAAVEQVCAEAGLPEPLWYETTVADPGLGQARDAVAAGASVVVAAGGDGTVRAVAKALIGTTTPMGLLPLGTGNLLARNLDLPIDGTRSLIRTAVTGTDHPIDIGWVRPERLRPTDGEVDPVDGAAPVDEDEHLFLVMAGVGFDAAMVAGADDQLKARMGWFAYFLAGARHLHGRKVRLRMTVDEAPGQQLRLRSLLFANCGRLPGGIVLLPDAEINDGWLDIAALDTRGGLFGWASLFGQVVGQGLGIRRQLPNSPSTIEFWRGKQVRVLIEEPAHVQVDGDLIGEAIGLRVRVEPAGLYVRTNDAADSRPLPPAPSS</sequence>
<comment type="caution">
    <text evidence="3">The sequence shown here is derived from an EMBL/GenBank/DDBJ whole genome shotgun (WGS) entry which is preliminary data.</text>
</comment>
<evidence type="ECO:0000313" key="3">
    <source>
        <dbReference type="EMBL" id="TDE91737.1"/>
    </source>
</evidence>